<dbReference type="SUPFAM" id="SSF53850">
    <property type="entry name" value="Periplasmic binding protein-like II"/>
    <property type="match status" value="2"/>
</dbReference>
<dbReference type="Pfam" id="PF04069">
    <property type="entry name" value="OpuAC"/>
    <property type="match status" value="2"/>
</dbReference>
<evidence type="ECO:0000256" key="5">
    <source>
        <dbReference type="SAM" id="Phobius"/>
    </source>
</evidence>
<keyword evidence="4 5" id="KW-0472">Membrane</keyword>
<dbReference type="GO" id="GO:0031460">
    <property type="term" value="P:glycine betaine transport"/>
    <property type="evidence" value="ECO:0007669"/>
    <property type="project" value="TreeGrafter"/>
</dbReference>
<dbReference type="Gene3D" id="3.10.105.10">
    <property type="entry name" value="Dipeptide-binding Protein, Domain 3"/>
    <property type="match status" value="1"/>
</dbReference>
<keyword evidence="3" id="KW-1003">Cell membrane</keyword>
<dbReference type="Gene3D" id="3.40.190.100">
    <property type="entry name" value="Glycine betaine-binding periplasmic protein, domain 2"/>
    <property type="match status" value="1"/>
</dbReference>
<dbReference type="PANTHER" id="PTHR47737:SF1">
    <property type="entry name" value="GLYCINE BETAINE_PROLINE BETAINE TRANSPORT SYSTEM PERMEASE PROTEIN PROW"/>
    <property type="match status" value="1"/>
</dbReference>
<dbReference type="OrthoDB" id="9787902at2"/>
<sequence length="311" mass="35345">MYGLKQRNLTASIMILGMLIMFTFITGCVDDEEEAVDEENLLEEEVEDISQKFGNELVGIDPGAGMMETASDVLIPEYGLDDYELIESSEPAMIAALERAVGRDEWIAVLGWTPHWKWAEMDLKFLDDPKQIYGEAEDIRALSRLGFENDFPEVKKLIDNFYINDEQLGSLMKLVEKKGDDMEAAVQWAEDNQDLINEWIPGDADGNGEEIKLLYNNWVCARAKTNLVTHILRDKMNYQVNKQMVEVGPLYQTLSDGEGDLMVHAWLPLTQANYWEEYGDRLVDHGPIYEGGKIGVVVPDYVDIDCITEMQ</sequence>
<protein>
    <submittedName>
        <fullName evidence="7">Glycine/betaine ABC transporter</fullName>
    </submittedName>
</protein>
<evidence type="ECO:0000259" key="6">
    <source>
        <dbReference type="Pfam" id="PF04069"/>
    </source>
</evidence>
<comment type="caution">
    <text evidence="7">The sequence shown here is derived from an EMBL/GenBank/DDBJ whole genome shotgun (WGS) entry which is preliminary data.</text>
</comment>
<dbReference type="EMBL" id="NIQC01000037">
    <property type="protein sequence ID" value="OWZ82853.1"/>
    <property type="molecule type" value="Genomic_DNA"/>
</dbReference>
<proteinExistence type="predicted"/>
<evidence type="ECO:0000256" key="2">
    <source>
        <dbReference type="ARBA" id="ARBA00022448"/>
    </source>
</evidence>
<dbReference type="RefSeq" id="WP_089024448.1">
    <property type="nucleotide sequence ID" value="NZ_NIQC01000037.1"/>
</dbReference>
<feature type="domain" description="ABC-type glycine betaine transport system substrate-binding" evidence="6">
    <location>
        <begin position="210"/>
        <end position="308"/>
    </location>
</feature>
<dbReference type="InterPro" id="IPR007210">
    <property type="entry name" value="ABC_Gly_betaine_transp_sub-bd"/>
</dbReference>
<evidence type="ECO:0000256" key="4">
    <source>
        <dbReference type="ARBA" id="ARBA00023136"/>
    </source>
</evidence>
<dbReference type="AlphaFoldDB" id="A0A226BV35"/>
<evidence type="ECO:0000256" key="3">
    <source>
        <dbReference type="ARBA" id="ARBA00022475"/>
    </source>
</evidence>
<evidence type="ECO:0000313" key="7">
    <source>
        <dbReference type="EMBL" id="OWZ82853.1"/>
    </source>
</evidence>
<keyword evidence="8" id="KW-1185">Reference proteome</keyword>
<keyword evidence="5" id="KW-0812">Transmembrane</keyword>
<dbReference type="PROSITE" id="PS51257">
    <property type="entry name" value="PROKAR_LIPOPROTEIN"/>
    <property type="match status" value="1"/>
</dbReference>
<dbReference type="GO" id="GO:0005275">
    <property type="term" value="F:amine transmembrane transporter activity"/>
    <property type="evidence" value="ECO:0007669"/>
    <property type="project" value="TreeGrafter"/>
</dbReference>
<keyword evidence="5" id="KW-1133">Transmembrane helix</keyword>
<dbReference type="GO" id="GO:0015871">
    <property type="term" value="P:choline transport"/>
    <property type="evidence" value="ECO:0007669"/>
    <property type="project" value="TreeGrafter"/>
</dbReference>
<organism evidence="7 8">
    <name type="scientific">Natranaerobius trueperi</name>
    <dbReference type="NCBI Taxonomy" id="759412"/>
    <lineage>
        <taxon>Bacteria</taxon>
        <taxon>Bacillati</taxon>
        <taxon>Bacillota</taxon>
        <taxon>Clostridia</taxon>
        <taxon>Natranaerobiales</taxon>
        <taxon>Natranaerobiaceae</taxon>
        <taxon>Natranaerobius</taxon>
    </lineage>
</organism>
<dbReference type="PANTHER" id="PTHR47737">
    <property type="entry name" value="GLYCINE BETAINE/PROLINE BETAINE TRANSPORT SYSTEM PERMEASE PROTEIN PROW"/>
    <property type="match status" value="1"/>
</dbReference>
<evidence type="ECO:0000313" key="8">
    <source>
        <dbReference type="Proteomes" id="UP000214588"/>
    </source>
</evidence>
<dbReference type="GO" id="GO:0015226">
    <property type="term" value="F:carnitine transmembrane transporter activity"/>
    <property type="evidence" value="ECO:0007669"/>
    <property type="project" value="TreeGrafter"/>
</dbReference>
<feature type="transmembrane region" description="Helical" evidence="5">
    <location>
        <begin position="9"/>
        <end position="27"/>
    </location>
</feature>
<gene>
    <name evidence="7" type="ORF">CDO51_11875</name>
</gene>
<feature type="domain" description="ABC-type glycine betaine transport system substrate-binding" evidence="6">
    <location>
        <begin position="46"/>
        <end position="189"/>
    </location>
</feature>
<dbReference type="Proteomes" id="UP000214588">
    <property type="component" value="Unassembled WGS sequence"/>
</dbReference>
<keyword evidence="2" id="KW-0813">Transport</keyword>
<comment type="subcellular location">
    <subcellularLocation>
        <location evidence="1">Cell membrane</location>
    </subcellularLocation>
</comment>
<accession>A0A226BV35</accession>
<dbReference type="GO" id="GO:0043190">
    <property type="term" value="C:ATP-binding cassette (ABC) transporter complex"/>
    <property type="evidence" value="ECO:0007669"/>
    <property type="project" value="InterPro"/>
</dbReference>
<name>A0A226BV35_9FIRM</name>
<evidence type="ECO:0000256" key="1">
    <source>
        <dbReference type="ARBA" id="ARBA00004236"/>
    </source>
</evidence>
<reference evidence="7 8" key="1">
    <citation type="submission" date="2017-06" db="EMBL/GenBank/DDBJ databases">
        <title>Draft Genome Sequence of Natranaerobius trueperi halophilic, alkalithermophilic bacteria from soda lakes.</title>
        <authorList>
            <person name="Zhao B."/>
        </authorList>
    </citation>
    <scope>NUCLEOTIDE SEQUENCE [LARGE SCALE GENOMIC DNA]</scope>
    <source>
        <strain evidence="7 8">DSM 18760</strain>
    </source>
</reference>